<feature type="region of interest" description="Disordered" evidence="1">
    <location>
        <begin position="1"/>
        <end position="31"/>
    </location>
</feature>
<dbReference type="Proteomes" id="UP001303647">
    <property type="component" value="Unassembled WGS sequence"/>
</dbReference>
<evidence type="ECO:0000313" key="2">
    <source>
        <dbReference type="EMBL" id="KAK4247503.1"/>
    </source>
</evidence>
<evidence type="ECO:0000256" key="1">
    <source>
        <dbReference type="SAM" id="MobiDB-lite"/>
    </source>
</evidence>
<reference evidence="2" key="2">
    <citation type="submission" date="2023-05" db="EMBL/GenBank/DDBJ databases">
        <authorList>
            <consortium name="Lawrence Berkeley National Laboratory"/>
            <person name="Steindorff A."/>
            <person name="Hensen N."/>
            <person name="Bonometti L."/>
            <person name="Westerberg I."/>
            <person name="Brannstrom I.O."/>
            <person name="Guillou S."/>
            <person name="Cros-Aarteil S."/>
            <person name="Calhoun S."/>
            <person name="Haridas S."/>
            <person name="Kuo A."/>
            <person name="Mondo S."/>
            <person name="Pangilinan J."/>
            <person name="Riley R."/>
            <person name="Labutti K."/>
            <person name="Andreopoulos B."/>
            <person name="Lipzen A."/>
            <person name="Chen C."/>
            <person name="Yanf M."/>
            <person name="Daum C."/>
            <person name="Ng V."/>
            <person name="Clum A."/>
            <person name="Ohm R."/>
            <person name="Martin F."/>
            <person name="Silar P."/>
            <person name="Natvig D."/>
            <person name="Lalanne C."/>
            <person name="Gautier V."/>
            <person name="Ament-Velasquez S.L."/>
            <person name="Kruys A."/>
            <person name="Hutchinson M.I."/>
            <person name="Powell A.J."/>
            <person name="Barry K."/>
            <person name="Miller A.N."/>
            <person name="Grigoriev I.V."/>
            <person name="Debuchy R."/>
            <person name="Gladieux P."/>
            <person name="Thoren M.H."/>
            <person name="Johannesson H."/>
        </authorList>
    </citation>
    <scope>NUCLEOTIDE SEQUENCE</scope>
    <source>
        <strain evidence="2">CBS 359.72</strain>
    </source>
</reference>
<reference evidence="2" key="1">
    <citation type="journal article" date="2023" name="Mol. Phylogenet. Evol.">
        <title>Genome-scale phylogeny and comparative genomics of the fungal order Sordariales.</title>
        <authorList>
            <person name="Hensen N."/>
            <person name="Bonometti L."/>
            <person name="Westerberg I."/>
            <person name="Brannstrom I.O."/>
            <person name="Guillou S."/>
            <person name="Cros-Aarteil S."/>
            <person name="Calhoun S."/>
            <person name="Haridas S."/>
            <person name="Kuo A."/>
            <person name="Mondo S."/>
            <person name="Pangilinan J."/>
            <person name="Riley R."/>
            <person name="LaButti K."/>
            <person name="Andreopoulos B."/>
            <person name="Lipzen A."/>
            <person name="Chen C."/>
            <person name="Yan M."/>
            <person name="Daum C."/>
            <person name="Ng V."/>
            <person name="Clum A."/>
            <person name="Steindorff A."/>
            <person name="Ohm R.A."/>
            <person name="Martin F."/>
            <person name="Silar P."/>
            <person name="Natvig D.O."/>
            <person name="Lalanne C."/>
            <person name="Gautier V."/>
            <person name="Ament-Velasquez S.L."/>
            <person name="Kruys A."/>
            <person name="Hutchinson M.I."/>
            <person name="Powell A.J."/>
            <person name="Barry K."/>
            <person name="Miller A.N."/>
            <person name="Grigoriev I.V."/>
            <person name="Debuchy R."/>
            <person name="Gladieux P."/>
            <person name="Hiltunen Thoren M."/>
            <person name="Johannesson H."/>
        </authorList>
    </citation>
    <scope>NUCLEOTIDE SEQUENCE</scope>
    <source>
        <strain evidence="2">CBS 359.72</strain>
    </source>
</reference>
<accession>A0AAN7HP03</accession>
<protein>
    <submittedName>
        <fullName evidence="2">Uncharacterized protein</fullName>
    </submittedName>
</protein>
<comment type="caution">
    <text evidence="2">The sequence shown here is derived from an EMBL/GenBank/DDBJ whole genome shotgun (WGS) entry which is preliminary data.</text>
</comment>
<sequence>MNTAENPIFPIFPVLPSSSGRSKEGLAVEDDEKRALREKVETFKAQDLDQLESDLKAFSDSFNKRLQALVHETETSSLSSESVDYQSTYMNHNSPFGNKVRRQRFS</sequence>
<gene>
    <name evidence="2" type="ORF">C7999DRAFT_14471</name>
</gene>
<evidence type="ECO:0000313" key="3">
    <source>
        <dbReference type="Proteomes" id="UP001303647"/>
    </source>
</evidence>
<name>A0AAN7HP03_9PEZI</name>
<keyword evidence="3" id="KW-1185">Reference proteome</keyword>
<organism evidence="2 3">
    <name type="scientific">Corynascus novoguineensis</name>
    <dbReference type="NCBI Taxonomy" id="1126955"/>
    <lineage>
        <taxon>Eukaryota</taxon>
        <taxon>Fungi</taxon>
        <taxon>Dikarya</taxon>
        <taxon>Ascomycota</taxon>
        <taxon>Pezizomycotina</taxon>
        <taxon>Sordariomycetes</taxon>
        <taxon>Sordariomycetidae</taxon>
        <taxon>Sordariales</taxon>
        <taxon>Chaetomiaceae</taxon>
        <taxon>Corynascus</taxon>
    </lineage>
</organism>
<proteinExistence type="predicted"/>
<dbReference type="EMBL" id="MU857652">
    <property type="protein sequence ID" value="KAK4247503.1"/>
    <property type="molecule type" value="Genomic_DNA"/>
</dbReference>
<feature type="compositionally biased region" description="Basic and acidic residues" evidence="1">
    <location>
        <begin position="21"/>
        <end position="31"/>
    </location>
</feature>
<dbReference type="AlphaFoldDB" id="A0AAN7HP03"/>